<evidence type="ECO:0000256" key="1">
    <source>
        <dbReference type="ARBA" id="ARBA00009004"/>
    </source>
</evidence>
<protein>
    <submittedName>
        <fullName evidence="2">Hydrogenase 1 operon protein HyaE2</fullName>
    </submittedName>
</protein>
<dbReference type="AlphaFoldDB" id="A0A379S7B2"/>
<dbReference type="InterPro" id="IPR010893">
    <property type="entry name" value="NiFe-hyd_mat_HyaE"/>
</dbReference>
<dbReference type="SUPFAM" id="SSF52833">
    <property type="entry name" value="Thioredoxin-like"/>
    <property type="match status" value="1"/>
</dbReference>
<name>A0A379S7B2_SALER</name>
<reference evidence="2 3" key="1">
    <citation type="submission" date="2018-06" db="EMBL/GenBank/DDBJ databases">
        <authorList>
            <consortium name="Pathogen Informatics"/>
            <person name="Doyle S."/>
        </authorList>
    </citation>
    <scope>NUCLEOTIDE SEQUENCE [LARGE SCALE GENOMIC DNA]</scope>
    <source>
        <strain evidence="2 3">NCTC7295</strain>
    </source>
</reference>
<dbReference type="Pfam" id="PF07449">
    <property type="entry name" value="HyaE"/>
    <property type="match status" value="1"/>
</dbReference>
<dbReference type="InterPro" id="IPR036249">
    <property type="entry name" value="Thioredoxin-like_sf"/>
</dbReference>
<organism evidence="2 3">
    <name type="scientific">Salmonella enterica subsp. arizonae</name>
    <dbReference type="NCBI Taxonomy" id="59203"/>
    <lineage>
        <taxon>Bacteria</taxon>
        <taxon>Pseudomonadati</taxon>
        <taxon>Pseudomonadota</taxon>
        <taxon>Gammaproteobacteria</taxon>
        <taxon>Enterobacterales</taxon>
        <taxon>Enterobacteriaceae</taxon>
        <taxon>Salmonella</taxon>
    </lineage>
</organism>
<proteinExistence type="inferred from homology"/>
<dbReference type="CDD" id="cd02965">
    <property type="entry name" value="HyaE"/>
    <property type="match status" value="1"/>
</dbReference>
<dbReference type="Proteomes" id="UP000254124">
    <property type="component" value="Unassembled WGS sequence"/>
</dbReference>
<dbReference type="PIRSF" id="PIRSF038934">
    <property type="entry name" value="HyaE_HupG"/>
    <property type="match status" value="1"/>
</dbReference>
<evidence type="ECO:0000313" key="2">
    <source>
        <dbReference type="EMBL" id="SUG15248.1"/>
    </source>
</evidence>
<dbReference type="Gene3D" id="3.40.30.10">
    <property type="entry name" value="Glutaredoxin"/>
    <property type="match status" value="1"/>
</dbReference>
<sequence>MINAHPTLLVLLQSDPNKHPEVADSWIIIPEILKQFPATSYTAAFADSEQSELIAREYRILKYPALLFFRQSRFVGSLAGLYSWQEYSTRVAALLTTPGYRQDIPVITQ</sequence>
<evidence type="ECO:0000313" key="3">
    <source>
        <dbReference type="Proteomes" id="UP000254124"/>
    </source>
</evidence>
<gene>
    <name evidence="2" type="primary">hyaE</name>
    <name evidence="2" type="ORF">NCTC7295_02908</name>
</gene>
<dbReference type="EMBL" id="UGWZ01000001">
    <property type="protein sequence ID" value="SUG15248.1"/>
    <property type="molecule type" value="Genomic_DNA"/>
</dbReference>
<accession>A0A379S7B2</accession>
<comment type="similarity">
    <text evidence="1">Belongs to the HupG/HyaE family.</text>
</comment>